<feature type="chain" id="PRO_5002640207" evidence="2">
    <location>
        <begin position="37"/>
        <end position="445"/>
    </location>
</feature>
<organism evidence="3 4">
    <name type="scientific">Halorhodospira halophila (strain DSM 244 / SL1)</name>
    <name type="common">Ectothiorhodospira halophila (strain DSM 244 / SL1)</name>
    <dbReference type="NCBI Taxonomy" id="349124"/>
    <lineage>
        <taxon>Bacteria</taxon>
        <taxon>Pseudomonadati</taxon>
        <taxon>Pseudomonadota</taxon>
        <taxon>Gammaproteobacteria</taxon>
        <taxon>Chromatiales</taxon>
        <taxon>Ectothiorhodospiraceae</taxon>
        <taxon>Halorhodospira</taxon>
    </lineage>
</organism>
<dbReference type="EMBL" id="CP000544">
    <property type="protein sequence ID" value="ABM62191.1"/>
    <property type="molecule type" value="Genomic_DNA"/>
</dbReference>
<keyword evidence="2" id="KW-0732">Signal</keyword>
<evidence type="ECO:0000313" key="3">
    <source>
        <dbReference type="EMBL" id="ABM62191.1"/>
    </source>
</evidence>
<feature type="compositionally biased region" description="Acidic residues" evidence="1">
    <location>
        <begin position="227"/>
        <end position="236"/>
    </location>
</feature>
<feature type="region of interest" description="Disordered" evidence="1">
    <location>
        <begin position="216"/>
        <end position="236"/>
    </location>
</feature>
<evidence type="ECO:0000313" key="4">
    <source>
        <dbReference type="Proteomes" id="UP000000647"/>
    </source>
</evidence>
<reference evidence="3 4" key="2">
    <citation type="journal article" date="2013" name="Stand. Genomic Sci.">
        <title>Complete genome sequence of Halorhodospira halophila SL1.</title>
        <authorList>
            <person name="Challacombe J.F."/>
            <person name="Majid S."/>
            <person name="Deole R."/>
            <person name="Brettin T.S."/>
            <person name="Bruce D."/>
            <person name="Delano S.F."/>
            <person name="Detter J.C."/>
            <person name="Gleasner C.D."/>
            <person name="Han C.S."/>
            <person name="Misra M."/>
            <person name="Reitenga K.G."/>
            <person name="Mikhailova N."/>
            <person name="Woyke T."/>
            <person name="Pitluck S."/>
            <person name="Nolan M."/>
            <person name="Land M.L."/>
            <person name="Saunders E."/>
            <person name="Tapia R."/>
            <person name="Lapidus A."/>
            <person name="Ivanova N."/>
            <person name="Hoff W.D."/>
        </authorList>
    </citation>
    <scope>NUCLEOTIDE SEQUENCE [LARGE SCALE GENOMIC DNA]</scope>
    <source>
        <strain evidence="4">DSM 244 / SL1</strain>
    </source>
</reference>
<keyword evidence="4" id="KW-1185">Reference proteome</keyword>
<dbReference type="eggNOG" id="COG4773">
    <property type="taxonomic scope" value="Bacteria"/>
</dbReference>
<dbReference type="AlphaFoldDB" id="A1WWX9"/>
<evidence type="ECO:0000256" key="2">
    <source>
        <dbReference type="SAM" id="SignalP"/>
    </source>
</evidence>
<feature type="signal peptide" evidence="2">
    <location>
        <begin position="1"/>
        <end position="36"/>
    </location>
</feature>
<dbReference type="Proteomes" id="UP000000647">
    <property type="component" value="Chromosome"/>
</dbReference>
<reference evidence="4" key="1">
    <citation type="submission" date="2006-12" db="EMBL/GenBank/DDBJ databases">
        <title>Complete sequence of Halorhodospira halophila SL1.</title>
        <authorList>
            <consortium name="US DOE Joint Genome Institute"/>
            <person name="Copeland A."/>
            <person name="Lucas S."/>
            <person name="Lapidus A."/>
            <person name="Barry K."/>
            <person name="Detter J.C."/>
            <person name="Glavina del Rio T."/>
            <person name="Hammon N."/>
            <person name="Israni S."/>
            <person name="Dalin E."/>
            <person name="Tice H."/>
            <person name="Pitluck S."/>
            <person name="Saunders E."/>
            <person name="Brettin T."/>
            <person name="Bruce D."/>
            <person name="Han C."/>
            <person name="Tapia R."/>
            <person name="Schmutz J."/>
            <person name="Larimer F."/>
            <person name="Land M."/>
            <person name="Hauser L."/>
            <person name="Kyrpides N."/>
            <person name="Mikhailova N."/>
            <person name="Hoff W."/>
            <person name="Richardson P."/>
        </authorList>
    </citation>
    <scope>NUCLEOTIDE SEQUENCE [LARGE SCALE GENOMIC DNA]</scope>
    <source>
        <strain evidence="4">DSM 244 / SL1</strain>
    </source>
</reference>
<dbReference type="KEGG" id="hha:Hhal_1424"/>
<dbReference type="RefSeq" id="WP_011814213.1">
    <property type="nucleotide sequence ID" value="NC_008789.1"/>
</dbReference>
<dbReference type="OrthoDB" id="9769143at2"/>
<name>A1WWX9_HALHL</name>
<proteinExistence type="predicted"/>
<gene>
    <name evidence="3" type="ordered locus">Hhal_1424</name>
</gene>
<dbReference type="HOGENOM" id="CLU_623895_0_0_6"/>
<protein>
    <submittedName>
        <fullName evidence="3">Uncharacterized protein</fullName>
    </submittedName>
</protein>
<dbReference type="STRING" id="349124.Hhal_1424"/>
<accession>A1WWX9</accession>
<sequence length="445" mass="50992">MSTASVVGARSGRRVRPPRWIAGLALAAGVGSPALADWDDDPWADDPWDEEEQWLPFEVDGFVEIAGGHHTRDNQVLDKDYNLAEARLRLEARGDWRRFDFRVRGDGVADQVKEEIRGELREARVAFPVGQRLDMRVGRQVLAWGTGDLLFINDLFPKDFNSFLTGRDEDYLQGPSDAVRGTWYGDNVTLDLVWTPVFEPDDYPNGERLSYFDLREERQTEQSPPADDPDSFPDDGELAARLTHRIGSAELAGYFYRGFFPQPEEQANDRLTHARLNAYGASIRDRLGPGIANAEVGYYDSVDNRDGDRSVQVPNSEFRALLGYTWEAATNFDVGLQYYLEWLQDYDDLEARWQADDDLLPEEYRQVLTTRLTYSVWRDNLIGSLFAFYSPDDEDYYLRPSVRYRASDALSYSVGGNLFGGDSDHTFYGQFKRDSNLYARVRYRF</sequence>
<evidence type="ECO:0000256" key="1">
    <source>
        <dbReference type="SAM" id="MobiDB-lite"/>
    </source>
</evidence>